<keyword evidence="1" id="KW-0732">Signal</keyword>
<evidence type="ECO:0000256" key="1">
    <source>
        <dbReference type="SAM" id="SignalP"/>
    </source>
</evidence>
<feature type="chain" id="PRO_5035273845" evidence="1">
    <location>
        <begin position="17"/>
        <end position="118"/>
    </location>
</feature>
<keyword evidence="3" id="KW-1185">Reference proteome</keyword>
<dbReference type="RefSeq" id="XP_014253794.2">
    <property type="nucleotide sequence ID" value="XM_014398308.2"/>
</dbReference>
<feature type="signal peptide" evidence="1">
    <location>
        <begin position="1"/>
        <end position="16"/>
    </location>
</feature>
<evidence type="ECO:0000313" key="2">
    <source>
        <dbReference type="EnsemblMetazoa" id="XP_014253794.2"/>
    </source>
</evidence>
<reference evidence="2" key="1">
    <citation type="submission" date="2022-01" db="UniProtKB">
        <authorList>
            <consortium name="EnsemblMetazoa"/>
        </authorList>
    </citation>
    <scope>IDENTIFICATION</scope>
</reference>
<dbReference type="GeneID" id="106669055"/>
<name>A0A8I6RZQ6_CIMLE</name>
<proteinExistence type="predicted"/>
<protein>
    <submittedName>
        <fullName evidence="2">Uncharacterized protein</fullName>
    </submittedName>
</protein>
<evidence type="ECO:0000313" key="3">
    <source>
        <dbReference type="Proteomes" id="UP000494040"/>
    </source>
</evidence>
<sequence>MQKILILIVAAVVVEGQMQGMGMGMGAGNFNLSTPQGIQSFLAMENINPSQLVVTNCVANGNPCTPTGKQCCLNPVMICQPVGSGGNACMVSPAHRNHIPMIQQILQTLGVTTQNPIQ</sequence>
<organism evidence="2 3">
    <name type="scientific">Cimex lectularius</name>
    <name type="common">Bed bug</name>
    <name type="synonym">Acanthia lectularia</name>
    <dbReference type="NCBI Taxonomy" id="79782"/>
    <lineage>
        <taxon>Eukaryota</taxon>
        <taxon>Metazoa</taxon>
        <taxon>Ecdysozoa</taxon>
        <taxon>Arthropoda</taxon>
        <taxon>Hexapoda</taxon>
        <taxon>Insecta</taxon>
        <taxon>Pterygota</taxon>
        <taxon>Neoptera</taxon>
        <taxon>Paraneoptera</taxon>
        <taxon>Hemiptera</taxon>
        <taxon>Heteroptera</taxon>
        <taxon>Panheteroptera</taxon>
        <taxon>Cimicomorpha</taxon>
        <taxon>Cimicidae</taxon>
        <taxon>Cimex</taxon>
    </lineage>
</organism>
<accession>A0A8I6RZQ6</accession>
<dbReference type="AlphaFoldDB" id="A0A8I6RZQ6"/>
<dbReference type="OrthoDB" id="6576896at2759"/>
<dbReference type="Proteomes" id="UP000494040">
    <property type="component" value="Unassembled WGS sequence"/>
</dbReference>
<dbReference type="EnsemblMetazoa" id="XM_014398308.2">
    <property type="protein sequence ID" value="XP_014253794.2"/>
    <property type="gene ID" value="LOC106669055"/>
</dbReference>
<dbReference type="KEGG" id="clec:106669055"/>